<evidence type="ECO:0000256" key="3">
    <source>
        <dbReference type="PIRSR" id="PIRSR016184-1"/>
    </source>
</evidence>
<reference evidence="4" key="1">
    <citation type="submission" date="2022-03" db="EMBL/GenBank/DDBJ databases">
        <authorList>
            <person name="Martin C."/>
        </authorList>
    </citation>
    <scope>NUCLEOTIDE SEQUENCE</scope>
</reference>
<dbReference type="PANTHER" id="PTHR13774:SF17">
    <property type="entry name" value="PHENAZINE BIOSYNTHESIS-LIKE DOMAIN-CONTAINING PROTEIN"/>
    <property type="match status" value="1"/>
</dbReference>
<name>A0A8S4N678_OWEFU</name>
<keyword evidence="2" id="KW-0413">Isomerase</keyword>
<dbReference type="PANTHER" id="PTHR13774">
    <property type="entry name" value="PHENAZINE BIOSYNTHESIS PROTEIN"/>
    <property type="match status" value="1"/>
</dbReference>
<evidence type="ECO:0000256" key="2">
    <source>
        <dbReference type="ARBA" id="ARBA00023235"/>
    </source>
</evidence>
<dbReference type="InterPro" id="IPR003719">
    <property type="entry name" value="Phenazine_PhzF-like"/>
</dbReference>
<dbReference type="Proteomes" id="UP000749559">
    <property type="component" value="Unassembled WGS sequence"/>
</dbReference>
<comment type="caution">
    <text evidence="4">The sequence shown here is derived from an EMBL/GenBank/DDBJ whole genome shotgun (WGS) entry which is preliminary data.</text>
</comment>
<evidence type="ECO:0000256" key="1">
    <source>
        <dbReference type="ARBA" id="ARBA00008270"/>
    </source>
</evidence>
<gene>
    <name evidence="4" type="ORF">OFUS_LOCUS3726</name>
</gene>
<dbReference type="GO" id="GO:0005737">
    <property type="term" value="C:cytoplasm"/>
    <property type="evidence" value="ECO:0007669"/>
    <property type="project" value="TreeGrafter"/>
</dbReference>
<feature type="active site" evidence="3">
    <location>
        <position position="5"/>
    </location>
</feature>
<dbReference type="Pfam" id="PF02567">
    <property type="entry name" value="PhzC-PhzF"/>
    <property type="match status" value="1"/>
</dbReference>
<comment type="similarity">
    <text evidence="1">Belongs to the PhzF family.</text>
</comment>
<evidence type="ECO:0000313" key="4">
    <source>
        <dbReference type="EMBL" id="CAH1776563.1"/>
    </source>
</evidence>
<evidence type="ECO:0008006" key="6">
    <source>
        <dbReference type="Google" id="ProtNLM"/>
    </source>
</evidence>
<dbReference type="EMBL" id="CAIIXF020000002">
    <property type="protein sequence ID" value="CAH1776563.1"/>
    <property type="molecule type" value="Genomic_DNA"/>
</dbReference>
<dbReference type="PIRSF" id="PIRSF016184">
    <property type="entry name" value="PhzC_PhzF"/>
    <property type="match status" value="1"/>
</dbReference>
<dbReference type="GO" id="GO:0016853">
    <property type="term" value="F:isomerase activity"/>
    <property type="evidence" value="ECO:0007669"/>
    <property type="project" value="UniProtKB-KW"/>
</dbReference>
<keyword evidence="5" id="KW-1185">Reference proteome</keyword>
<accession>A0A8S4N678</accession>
<dbReference type="NCBIfam" id="TIGR00654">
    <property type="entry name" value="PhzF_family"/>
    <property type="match status" value="1"/>
</dbReference>
<dbReference type="SUPFAM" id="SSF54506">
    <property type="entry name" value="Diaminopimelate epimerase-like"/>
    <property type="match status" value="1"/>
</dbReference>
<organism evidence="4 5">
    <name type="scientific">Owenia fusiformis</name>
    <name type="common">Polychaete worm</name>
    <dbReference type="NCBI Taxonomy" id="6347"/>
    <lineage>
        <taxon>Eukaryota</taxon>
        <taxon>Metazoa</taxon>
        <taxon>Spiralia</taxon>
        <taxon>Lophotrochozoa</taxon>
        <taxon>Annelida</taxon>
        <taxon>Polychaeta</taxon>
        <taxon>Sedentaria</taxon>
        <taxon>Canalipalpata</taxon>
        <taxon>Sabellida</taxon>
        <taxon>Oweniida</taxon>
        <taxon>Oweniidae</taxon>
        <taxon>Owenia</taxon>
    </lineage>
</organism>
<protein>
    <recommendedName>
        <fullName evidence="6">Phenazine biosynthesis-like domain-containing protein</fullName>
    </recommendedName>
</protein>
<evidence type="ECO:0000313" key="5">
    <source>
        <dbReference type="Proteomes" id="UP000749559"/>
    </source>
</evidence>
<dbReference type="OrthoDB" id="75169at2759"/>
<dbReference type="AlphaFoldDB" id="A0A8S4N678"/>
<sequence length="253" mass="27705">MNISETAFITKITPLDSFKSSSYFGLRWFTPTNEVPLCGHATLASASALFMCEGNTSQKLGFKTLSGDLFATRDGNKIMLDLPLNPPEPTEVNYSDLIIAVIGDLIDVVKDIQYSATTKKLLIRLRDDTQRTALENITPNFEKMLELHTTGVVKGVGVTLKGSTENGAIDHKGQQYDFISRYFAPWVGINEDPVTGSAHTVLGPYWGKQLGKTELYARQCSKRGGDLVISIRQDGRVNVGGAAKVIIKGQIYV</sequence>
<proteinExistence type="inferred from homology"/>
<dbReference type="Gene3D" id="3.10.310.10">
    <property type="entry name" value="Diaminopimelate Epimerase, Chain A, domain 1"/>
    <property type="match status" value="2"/>
</dbReference>